<protein>
    <submittedName>
        <fullName evidence="1">Uncharacterized protein</fullName>
    </submittedName>
</protein>
<organism evidence="1 2">
    <name type="scientific">Lipomyces orientalis</name>
    <dbReference type="NCBI Taxonomy" id="1233043"/>
    <lineage>
        <taxon>Eukaryota</taxon>
        <taxon>Fungi</taxon>
        <taxon>Dikarya</taxon>
        <taxon>Ascomycota</taxon>
        <taxon>Saccharomycotina</taxon>
        <taxon>Lipomycetes</taxon>
        <taxon>Lipomycetales</taxon>
        <taxon>Lipomycetaceae</taxon>
        <taxon>Lipomyces</taxon>
    </lineage>
</organism>
<dbReference type="EMBL" id="MU970034">
    <property type="protein sequence ID" value="KAK9326416.1"/>
    <property type="molecule type" value="Genomic_DNA"/>
</dbReference>
<keyword evidence="2" id="KW-1185">Reference proteome</keyword>
<reference evidence="2" key="1">
    <citation type="journal article" date="2024" name="Front. Bioeng. Biotechnol.">
        <title>Genome-scale model development and genomic sequencing of the oleaginous clade Lipomyces.</title>
        <authorList>
            <person name="Czajka J.J."/>
            <person name="Han Y."/>
            <person name="Kim J."/>
            <person name="Mondo S.J."/>
            <person name="Hofstad B.A."/>
            <person name="Robles A."/>
            <person name="Haridas S."/>
            <person name="Riley R."/>
            <person name="LaButti K."/>
            <person name="Pangilinan J."/>
            <person name="Andreopoulos W."/>
            <person name="Lipzen A."/>
            <person name="Yan J."/>
            <person name="Wang M."/>
            <person name="Ng V."/>
            <person name="Grigoriev I.V."/>
            <person name="Spatafora J.W."/>
            <person name="Magnuson J.K."/>
            <person name="Baker S.E."/>
            <person name="Pomraning K.R."/>
        </authorList>
    </citation>
    <scope>NUCLEOTIDE SEQUENCE [LARGE SCALE GENOMIC DNA]</scope>
    <source>
        <strain evidence="2">CBS 10300</strain>
    </source>
</reference>
<dbReference type="Proteomes" id="UP001489719">
    <property type="component" value="Unassembled WGS sequence"/>
</dbReference>
<name>A0ACC3TZF5_9ASCO</name>
<comment type="caution">
    <text evidence="1">The sequence shown here is derived from an EMBL/GenBank/DDBJ whole genome shotgun (WGS) entry which is preliminary data.</text>
</comment>
<gene>
    <name evidence="1" type="ORF">V1517DRAFT_2979</name>
</gene>
<evidence type="ECO:0000313" key="2">
    <source>
        <dbReference type="Proteomes" id="UP001489719"/>
    </source>
</evidence>
<sequence length="58" mass="6949">MFGIFGAILLAYEISILMFIWTYIWIQFIGSAEVNRLRVMLLGIWRCLLILWCFRVHP</sequence>
<proteinExistence type="predicted"/>
<evidence type="ECO:0000313" key="1">
    <source>
        <dbReference type="EMBL" id="KAK9326416.1"/>
    </source>
</evidence>
<accession>A0ACC3TZF5</accession>